<evidence type="ECO:0000256" key="4">
    <source>
        <dbReference type="SAM" id="MobiDB-lite"/>
    </source>
</evidence>
<dbReference type="GO" id="GO:0016887">
    <property type="term" value="F:ATP hydrolysis activity"/>
    <property type="evidence" value="ECO:0007669"/>
    <property type="project" value="InterPro"/>
</dbReference>
<dbReference type="GO" id="GO:0005524">
    <property type="term" value="F:ATP binding"/>
    <property type="evidence" value="ECO:0007669"/>
    <property type="project" value="UniProtKB-KW"/>
</dbReference>
<feature type="compositionally biased region" description="Basic and acidic residues" evidence="4">
    <location>
        <begin position="247"/>
        <end position="256"/>
    </location>
</feature>
<dbReference type="FunFam" id="3.40.50.300:FF:002050">
    <property type="entry name" value="ABC transporter, class F"/>
    <property type="match status" value="1"/>
</dbReference>
<evidence type="ECO:0000256" key="2">
    <source>
        <dbReference type="ARBA" id="ARBA00022741"/>
    </source>
</evidence>
<keyword evidence="3" id="KW-0067">ATP-binding</keyword>
<dbReference type="SUPFAM" id="SSF52540">
    <property type="entry name" value="P-loop containing nucleoside triphosphate hydrolases"/>
    <property type="match status" value="1"/>
</dbReference>
<dbReference type="InterPro" id="IPR003439">
    <property type="entry name" value="ABC_transporter-like_ATP-bd"/>
</dbReference>
<feature type="domain" description="ABC transporter" evidence="5">
    <location>
        <begin position="285"/>
        <end position="499"/>
    </location>
</feature>
<name>A0A9D4GYX3_DREPO</name>
<dbReference type="PANTHER" id="PTHR19211">
    <property type="entry name" value="ATP-BINDING TRANSPORT PROTEIN-RELATED"/>
    <property type="match status" value="1"/>
</dbReference>
<evidence type="ECO:0000313" key="6">
    <source>
        <dbReference type="EMBL" id="KAH3823949.1"/>
    </source>
</evidence>
<dbReference type="PANTHER" id="PTHR19211:SF14">
    <property type="entry name" value="ATP-BINDING CASSETTE SUB-FAMILY F MEMBER 1"/>
    <property type="match status" value="1"/>
</dbReference>
<dbReference type="CDD" id="cd03221">
    <property type="entry name" value="ABCF_EF-3"/>
    <property type="match status" value="1"/>
</dbReference>
<dbReference type="Gene3D" id="3.40.50.300">
    <property type="entry name" value="P-loop containing nucleotide triphosphate hydrolases"/>
    <property type="match status" value="1"/>
</dbReference>
<dbReference type="PROSITE" id="PS00211">
    <property type="entry name" value="ABC_TRANSPORTER_1"/>
    <property type="match status" value="1"/>
</dbReference>
<evidence type="ECO:0000259" key="5">
    <source>
        <dbReference type="PROSITE" id="PS50893"/>
    </source>
</evidence>
<protein>
    <recommendedName>
        <fullName evidence="5">ABC transporter domain-containing protein</fullName>
    </recommendedName>
</protein>
<feature type="region of interest" description="Disordered" evidence="4">
    <location>
        <begin position="212"/>
        <end position="256"/>
    </location>
</feature>
<dbReference type="InterPro" id="IPR027417">
    <property type="entry name" value="P-loop_NTPase"/>
</dbReference>
<reference evidence="6" key="1">
    <citation type="journal article" date="2019" name="bioRxiv">
        <title>The Genome of the Zebra Mussel, Dreissena polymorpha: A Resource for Invasive Species Research.</title>
        <authorList>
            <person name="McCartney M.A."/>
            <person name="Auch B."/>
            <person name="Kono T."/>
            <person name="Mallez S."/>
            <person name="Zhang Y."/>
            <person name="Obille A."/>
            <person name="Becker A."/>
            <person name="Abrahante J.E."/>
            <person name="Garbe J."/>
            <person name="Badalamenti J.P."/>
            <person name="Herman A."/>
            <person name="Mangelson H."/>
            <person name="Liachko I."/>
            <person name="Sullivan S."/>
            <person name="Sone E.D."/>
            <person name="Koren S."/>
            <person name="Silverstein K.A.T."/>
            <person name="Beckman K.B."/>
            <person name="Gohl D.M."/>
        </authorList>
    </citation>
    <scope>NUCLEOTIDE SEQUENCE</scope>
    <source>
        <strain evidence="6">Duluth1</strain>
        <tissue evidence="6">Whole animal</tissue>
    </source>
</reference>
<feature type="compositionally biased region" description="Basic and acidic residues" evidence="4">
    <location>
        <begin position="212"/>
        <end position="239"/>
    </location>
</feature>
<evidence type="ECO:0000256" key="3">
    <source>
        <dbReference type="ARBA" id="ARBA00022840"/>
    </source>
</evidence>
<dbReference type="SMART" id="SM00382">
    <property type="entry name" value="AAA"/>
    <property type="match status" value="1"/>
</dbReference>
<dbReference type="AlphaFoldDB" id="A0A9D4GYX3"/>
<evidence type="ECO:0000313" key="7">
    <source>
        <dbReference type="Proteomes" id="UP000828390"/>
    </source>
</evidence>
<comment type="caution">
    <text evidence="6">The sequence shown here is derived from an EMBL/GenBank/DDBJ whole genome shotgun (WGS) entry which is preliminary data.</text>
</comment>
<dbReference type="Pfam" id="PF00005">
    <property type="entry name" value="ABC_tran"/>
    <property type="match status" value="1"/>
</dbReference>
<keyword evidence="1" id="KW-0677">Repeat</keyword>
<keyword evidence="2" id="KW-0547">Nucleotide-binding</keyword>
<proteinExistence type="predicted"/>
<gene>
    <name evidence="6" type="ORF">DPMN_125774</name>
</gene>
<sequence>MELSKVALMLYAVENGKVNEWKGRQMKDIVVEGGAEDMPSLEVVLKADEKRLVAESEAGNTKNTERLNQVYEDLRAIGADSAESKARRMMDRPTKSLSGGWRMRAPRLPADVEEDPSLNLISRSVSTTEATMKLFDYRGNYGKSILISRSFSSTEATMKLFYYRGNYGKSILISRSFSTTEATMKLFYYRGSRAFKKMLVQKRKEQLKAFEKQEKQIKDDKSSGKSKKQAESKAKEALTRKQQKNRSKMEMFAEEEKKTELLQKPKEYIVKFRFPSPSSLSPPILGISNCTFTYGSGSPLFKDLDFGIDMSSRVAIVGPNGVGKSTFLKLLVGTLQPTTGELQKNHRLRIGKYDQHSADQLVPDESPIEHLQRNFNMDYQLCRKTLGSFGLPGHSHTIKNRDLSGGQKARVALADLTCRQPDVLILDEPTNNLDIESIDALAEAINDFKGGVVIVSHDERLIRETDCNLWVVENKTINEVDGDFDDYRKELLMQMGETIATPGNVGATE</sequence>
<reference evidence="6" key="2">
    <citation type="submission" date="2020-11" db="EMBL/GenBank/DDBJ databases">
        <authorList>
            <person name="McCartney M.A."/>
            <person name="Auch B."/>
            <person name="Kono T."/>
            <person name="Mallez S."/>
            <person name="Becker A."/>
            <person name="Gohl D.M."/>
            <person name="Silverstein K.A.T."/>
            <person name="Koren S."/>
            <person name="Bechman K.B."/>
            <person name="Herman A."/>
            <person name="Abrahante J.E."/>
            <person name="Garbe J."/>
        </authorList>
    </citation>
    <scope>NUCLEOTIDE SEQUENCE</scope>
    <source>
        <strain evidence="6">Duluth1</strain>
        <tissue evidence="6">Whole animal</tissue>
    </source>
</reference>
<dbReference type="InterPro" id="IPR017871">
    <property type="entry name" value="ABC_transporter-like_CS"/>
</dbReference>
<dbReference type="InterPro" id="IPR003593">
    <property type="entry name" value="AAA+_ATPase"/>
</dbReference>
<dbReference type="PROSITE" id="PS50893">
    <property type="entry name" value="ABC_TRANSPORTER_2"/>
    <property type="match status" value="1"/>
</dbReference>
<accession>A0A9D4GYX3</accession>
<keyword evidence="7" id="KW-1185">Reference proteome</keyword>
<dbReference type="Proteomes" id="UP000828390">
    <property type="component" value="Unassembled WGS sequence"/>
</dbReference>
<evidence type="ECO:0000256" key="1">
    <source>
        <dbReference type="ARBA" id="ARBA00022737"/>
    </source>
</evidence>
<organism evidence="6 7">
    <name type="scientific">Dreissena polymorpha</name>
    <name type="common">Zebra mussel</name>
    <name type="synonym">Mytilus polymorpha</name>
    <dbReference type="NCBI Taxonomy" id="45954"/>
    <lineage>
        <taxon>Eukaryota</taxon>
        <taxon>Metazoa</taxon>
        <taxon>Spiralia</taxon>
        <taxon>Lophotrochozoa</taxon>
        <taxon>Mollusca</taxon>
        <taxon>Bivalvia</taxon>
        <taxon>Autobranchia</taxon>
        <taxon>Heteroconchia</taxon>
        <taxon>Euheterodonta</taxon>
        <taxon>Imparidentia</taxon>
        <taxon>Neoheterodontei</taxon>
        <taxon>Myida</taxon>
        <taxon>Dreissenoidea</taxon>
        <taxon>Dreissenidae</taxon>
        <taxon>Dreissena</taxon>
    </lineage>
</organism>
<dbReference type="InterPro" id="IPR050611">
    <property type="entry name" value="ABCF"/>
</dbReference>
<dbReference type="EMBL" id="JAIWYP010000005">
    <property type="protein sequence ID" value="KAH3823949.1"/>
    <property type="molecule type" value="Genomic_DNA"/>
</dbReference>